<dbReference type="Proteomes" id="UP000055590">
    <property type="component" value="Chromosome"/>
</dbReference>
<keyword evidence="7" id="KW-0259">Enterobactin biosynthesis</keyword>
<evidence type="ECO:0000256" key="7">
    <source>
        <dbReference type="ARBA" id="ARBA00023191"/>
    </source>
</evidence>
<reference evidence="16 17" key="1">
    <citation type="submission" date="2015-08" db="EMBL/GenBank/DDBJ databases">
        <authorList>
            <person name="Babu N.S."/>
            <person name="Beckwith C.J."/>
            <person name="Beseler K.G."/>
            <person name="Brison A."/>
            <person name="Carone J.V."/>
            <person name="Caskin T.P."/>
            <person name="Diamond M."/>
            <person name="Durham M.E."/>
            <person name="Foxe J.M."/>
            <person name="Go M."/>
            <person name="Henderson B.A."/>
            <person name="Jones I.B."/>
            <person name="McGettigan J.A."/>
            <person name="Micheletti S.J."/>
            <person name="Nasrallah M.E."/>
            <person name="Ortiz D."/>
            <person name="Piller C.R."/>
            <person name="Privatt S.R."/>
            <person name="Schneider S.L."/>
            <person name="Sharp S."/>
            <person name="Smith T.C."/>
            <person name="Stanton J.D."/>
            <person name="Ullery H.E."/>
            <person name="Wilson R.J."/>
            <person name="Serrano M.G."/>
            <person name="Buck G."/>
            <person name="Lee V."/>
            <person name="Wang Y."/>
            <person name="Carvalho R."/>
            <person name="Voegtly L."/>
            <person name="Shi R."/>
            <person name="Duckworth R."/>
            <person name="Johnson A."/>
            <person name="Loviza R."/>
            <person name="Walstead R."/>
            <person name="Shah Z."/>
            <person name="Kiflezghi M."/>
            <person name="Wade K."/>
            <person name="Ball S.L."/>
            <person name="Bradley K.W."/>
            <person name="Asai D.J."/>
            <person name="Bowman C.A."/>
            <person name="Russell D.A."/>
            <person name="Pope W.H."/>
            <person name="Jacobs-Sera D."/>
            <person name="Hendrix R.W."/>
            <person name="Hatfull G.F."/>
        </authorList>
    </citation>
    <scope>NUCLEOTIDE SEQUENCE [LARGE SCALE GENOMIC DNA]</scope>
    <source>
        <strain evidence="16 17">DSM 27710</strain>
    </source>
</reference>
<proteinExistence type="inferred from homology"/>
<feature type="domain" description="4'-phosphopantetheinyl transferase" evidence="14">
    <location>
        <begin position="115"/>
        <end position="190"/>
    </location>
</feature>
<evidence type="ECO:0000256" key="4">
    <source>
        <dbReference type="ARBA" id="ARBA00011503"/>
    </source>
</evidence>
<dbReference type="RefSeq" id="WP_050726262.1">
    <property type="nucleotide sequence ID" value="NZ_CP012332.1"/>
</dbReference>
<dbReference type="SUPFAM" id="SSF56214">
    <property type="entry name" value="4'-phosphopantetheinyl transferase"/>
    <property type="match status" value="1"/>
</dbReference>
<dbReference type="GO" id="GO:0009366">
    <property type="term" value="C:enterobactin synthetase complex"/>
    <property type="evidence" value="ECO:0007669"/>
    <property type="project" value="InterPro"/>
</dbReference>
<evidence type="ECO:0000259" key="14">
    <source>
        <dbReference type="Pfam" id="PF01648"/>
    </source>
</evidence>
<dbReference type="InterPro" id="IPR037143">
    <property type="entry name" value="4-PPantetheinyl_Trfase_dom_sf"/>
</dbReference>
<gene>
    <name evidence="16" type="ORF">AKJ08_2422</name>
</gene>
<dbReference type="PATRIC" id="fig|1391653.3.peg.2525"/>
<dbReference type="PANTHER" id="PTHR38096:SF1">
    <property type="entry name" value="ENTEROBACTIN SYNTHASE COMPONENT D"/>
    <property type="match status" value="1"/>
</dbReference>
<evidence type="ECO:0000256" key="1">
    <source>
        <dbReference type="ARBA" id="ARBA00003937"/>
    </source>
</evidence>
<evidence type="ECO:0000256" key="3">
    <source>
        <dbReference type="ARBA" id="ARBA00008342"/>
    </source>
</evidence>
<keyword evidence="13" id="KW-0460">Magnesium</keyword>
<evidence type="ECO:0000256" key="2">
    <source>
        <dbReference type="ARBA" id="ARBA00004993"/>
    </source>
</evidence>
<dbReference type="GO" id="GO:0005886">
    <property type="term" value="C:plasma membrane"/>
    <property type="evidence" value="ECO:0007669"/>
    <property type="project" value="TreeGrafter"/>
</dbReference>
<dbReference type="GO" id="GO:0008897">
    <property type="term" value="F:holo-[acyl-carrier-protein] synthase activity"/>
    <property type="evidence" value="ECO:0007669"/>
    <property type="project" value="InterPro"/>
</dbReference>
<evidence type="ECO:0000256" key="12">
    <source>
        <dbReference type="PIRSR" id="PIRSR603542-1"/>
    </source>
</evidence>
<keyword evidence="17" id="KW-1185">Reference proteome</keyword>
<dbReference type="EMBL" id="CP012332">
    <property type="protein sequence ID" value="AKU92035.1"/>
    <property type="molecule type" value="Genomic_DNA"/>
</dbReference>
<dbReference type="Gene3D" id="3.90.470.20">
    <property type="entry name" value="4'-phosphopantetheinyl transferase domain"/>
    <property type="match status" value="1"/>
</dbReference>
<sequence length="227" mass="24752">MDALFSTSFVEATPFGILAAVHLPPGLEDPPKAILRGLHPEEAAVAGTLRGRRRVEWVGGRLALREAAAGLGVELGAVLRGPRNEPLPPPAFSATVSHKRTLAVGLVAPASEGTLGVDLEELEPERMSILQRILRPEEERRILELPEARRWGALVTRFAIKEAIYKALHPHVNRYVGFAEAEVELDDDVGEARVGLHLVRNEGPFVVEARAERRSGFVLAQVRLRAG</sequence>
<dbReference type="PANTHER" id="PTHR38096">
    <property type="entry name" value="ENTEROBACTIN SYNTHASE COMPONENT D"/>
    <property type="match status" value="1"/>
</dbReference>
<evidence type="ECO:0000256" key="5">
    <source>
        <dbReference type="ARBA" id="ARBA00019087"/>
    </source>
</evidence>
<accession>A0A0K1PEU1</accession>
<feature type="binding site" evidence="13">
    <location>
        <position position="118"/>
    </location>
    <ligand>
        <name>Mg(2+)</name>
        <dbReference type="ChEBI" id="CHEBI:18420"/>
    </ligand>
</feature>
<dbReference type="KEGG" id="vin:AKJ08_2422"/>
<evidence type="ECO:0000313" key="17">
    <source>
        <dbReference type="Proteomes" id="UP000055590"/>
    </source>
</evidence>
<evidence type="ECO:0000256" key="8">
    <source>
        <dbReference type="ARBA" id="ARBA00029894"/>
    </source>
</evidence>
<dbReference type="InterPro" id="IPR008278">
    <property type="entry name" value="4-PPantetheinyl_Trfase_dom"/>
</dbReference>
<evidence type="ECO:0000256" key="6">
    <source>
        <dbReference type="ARBA" id="ARBA00022679"/>
    </source>
</evidence>
<keyword evidence="13" id="KW-0479">Metal-binding</keyword>
<dbReference type="UniPathway" id="UPA00017"/>
<comment type="function">
    <text evidence="1">Involved in the biosynthesis of the siderophore enterobactin (enterochelin), which is a macrocyclic trimeric lactone of N-(2,3-dihydroxybenzoyl)-serine. The serine trilactone serves as a scaffolding for the three catechol functionalities that provide hexadentate coordination for the tightly ligated iron(2+) atoms. Plays an essential role in the assembly of the enterobactin by catalyzing the transfer of the 4'-phosphopantetheine (Ppant) moiety from coenzyme A to the apo-domains of both EntB (ArCP domain) and EntF (PCP domain) to yield their holo-forms which make them competent for the activation of 2,3-dihydroxybenzoate (DHB) and L-serine, respectively.</text>
</comment>
<feature type="binding site" evidence="12">
    <location>
        <position position="166"/>
    </location>
    <ligand>
        <name>CoA</name>
        <dbReference type="ChEBI" id="CHEBI:57287"/>
    </ligand>
</feature>
<evidence type="ECO:0000256" key="9">
    <source>
        <dbReference type="ARBA" id="ARBA00031996"/>
    </source>
</evidence>
<dbReference type="InterPro" id="IPR003542">
    <property type="entry name" value="Enbac_synth_compD-like"/>
</dbReference>
<evidence type="ECO:0000256" key="13">
    <source>
        <dbReference type="PIRSR" id="PIRSR603542-2"/>
    </source>
</evidence>
<dbReference type="Pfam" id="PF01648">
    <property type="entry name" value="ACPS"/>
    <property type="match status" value="1"/>
</dbReference>
<evidence type="ECO:0000313" key="16">
    <source>
        <dbReference type="EMBL" id="AKU92035.1"/>
    </source>
</evidence>
<feature type="domain" description="4'-phosphopantetheinyl transferase N-terminal" evidence="15">
    <location>
        <begin position="41"/>
        <end position="108"/>
    </location>
</feature>
<comment type="cofactor">
    <cofactor evidence="13">
        <name>Mg(2+)</name>
        <dbReference type="ChEBI" id="CHEBI:18420"/>
    </cofactor>
</comment>
<comment type="catalytic activity">
    <reaction evidence="10">
        <text>apo-[aryl-carrier protein] + CoA = holo-[aryl-carrier protein] + adenosine 3',5'-bisphosphate + H(+)</text>
        <dbReference type="Rhea" id="RHEA:48404"/>
        <dbReference type="Rhea" id="RHEA-COMP:15903"/>
        <dbReference type="Rhea" id="RHEA-COMP:17557"/>
        <dbReference type="ChEBI" id="CHEBI:15378"/>
        <dbReference type="ChEBI" id="CHEBI:29999"/>
        <dbReference type="ChEBI" id="CHEBI:57287"/>
        <dbReference type="ChEBI" id="CHEBI:58343"/>
        <dbReference type="ChEBI" id="CHEBI:64479"/>
    </reaction>
</comment>
<feature type="binding site" evidence="12">
    <location>
        <begin position="97"/>
        <end position="98"/>
    </location>
    <ligand>
        <name>CoA</name>
        <dbReference type="ChEBI" id="CHEBI:57287"/>
    </ligand>
</feature>
<dbReference type="Pfam" id="PF17837">
    <property type="entry name" value="4PPT_N"/>
    <property type="match status" value="1"/>
</dbReference>
<comment type="subunit">
    <text evidence="4">EntB, EntD, EntE, and EntF form a multienzyme complex called enterobactin synthase.</text>
</comment>
<comment type="catalytic activity">
    <reaction evidence="11">
        <text>apo-[peptidyl-carrier protein] + CoA = holo-[peptidyl-carrier protein] + adenosine 3',5'-bisphosphate + H(+)</text>
        <dbReference type="Rhea" id="RHEA:46228"/>
        <dbReference type="Rhea" id="RHEA-COMP:11479"/>
        <dbReference type="Rhea" id="RHEA-COMP:11480"/>
        <dbReference type="ChEBI" id="CHEBI:15378"/>
        <dbReference type="ChEBI" id="CHEBI:29999"/>
        <dbReference type="ChEBI" id="CHEBI:57287"/>
        <dbReference type="ChEBI" id="CHEBI:58343"/>
        <dbReference type="ChEBI" id="CHEBI:64479"/>
    </reaction>
</comment>
<dbReference type="AlphaFoldDB" id="A0A0K1PEU1"/>
<dbReference type="STRING" id="1391653.AKJ08_2422"/>
<keyword evidence="6 16" id="KW-0808">Transferase</keyword>
<feature type="binding site" evidence="12">
    <location>
        <position position="118"/>
    </location>
    <ligand>
        <name>CoA</name>
        <dbReference type="ChEBI" id="CHEBI:57287"/>
    </ligand>
</feature>
<name>A0A0K1PEU1_9BACT</name>
<feature type="binding site" evidence="12">
    <location>
        <position position="61"/>
    </location>
    <ligand>
        <name>CoA</name>
        <dbReference type="ChEBI" id="CHEBI:57287"/>
    </ligand>
</feature>
<dbReference type="GO" id="GO:0009239">
    <property type="term" value="P:enterobactin biosynthetic process"/>
    <property type="evidence" value="ECO:0007669"/>
    <property type="project" value="UniProtKB-UniPathway"/>
</dbReference>
<dbReference type="InterPro" id="IPR041354">
    <property type="entry name" value="4PPT_N"/>
</dbReference>
<comment type="pathway">
    <text evidence="2">Siderophore biosynthesis; enterobactin biosynthesis.</text>
</comment>
<feature type="binding site" evidence="13">
    <location>
        <position position="120"/>
    </location>
    <ligand>
        <name>Mg(2+)</name>
        <dbReference type="ChEBI" id="CHEBI:18420"/>
    </ligand>
</feature>
<dbReference type="GO" id="GO:0000287">
    <property type="term" value="F:magnesium ion binding"/>
    <property type="evidence" value="ECO:0007669"/>
    <property type="project" value="InterPro"/>
</dbReference>
<feature type="binding site" evidence="12">
    <location>
        <position position="162"/>
    </location>
    <ligand>
        <name>CoA</name>
        <dbReference type="ChEBI" id="CHEBI:57287"/>
    </ligand>
</feature>
<protein>
    <recommendedName>
        <fullName evidence="5">Enterobactin synthase component D</fullName>
    </recommendedName>
    <alternativeName>
        <fullName evidence="8">4'-phosphopantetheinyl transferase EntD</fullName>
    </alternativeName>
    <alternativeName>
        <fullName evidence="9">Enterochelin synthase D</fullName>
    </alternativeName>
</protein>
<dbReference type="OrthoDB" id="8210607at2"/>
<evidence type="ECO:0000256" key="10">
    <source>
        <dbReference type="ARBA" id="ARBA00049176"/>
    </source>
</evidence>
<feature type="binding site" evidence="12">
    <location>
        <position position="53"/>
    </location>
    <ligand>
        <name>CoA</name>
        <dbReference type="ChEBI" id="CHEBI:57287"/>
    </ligand>
</feature>
<evidence type="ECO:0000259" key="15">
    <source>
        <dbReference type="Pfam" id="PF17837"/>
    </source>
</evidence>
<evidence type="ECO:0000256" key="11">
    <source>
        <dbReference type="ARBA" id="ARBA00049191"/>
    </source>
</evidence>
<comment type="similarity">
    <text evidence="3">Belongs to the P-Pant transferase superfamily. EntD family.</text>
</comment>
<organism evidence="16 17">
    <name type="scientific">Vulgatibacter incomptus</name>
    <dbReference type="NCBI Taxonomy" id="1391653"/>
    <lineage>
        <taxon>Bacteria</taxon>
        <taxon>Pseudomonadati</taxon>
        <taxon>Myxococcota</taxon>
        <taxon>Myxococcia</taxon>
        <taxon>Myxococcales</taxon>
        <taxon>Cystobacterineae</taxon>
        <taxon>Vulgatibacteraceae</taxon>
        <taxon>Vulgatibacter</taxon>
    </lineage>
</organism>
<dbReference type="PRINTS" id="PR01399">
    <property type="entry name" value="ENTSNTHTASED"/>
</dbReference>